<dbReference type="Pfam" id="PF18765">
    <property type="entry name" value="Polbeta"/>
    <property type="match status" value="1"/>
</dbReference>
<dbReference type="OrthoDB" id="9803106at2"/>
<keyword evidence="2" id="KW-0808">Transferase</keyword>
<dbReference type="CDD" id="cd05403">
    <property type="entry name" value="NT_KNTase_like"/>
    <property type="match status" value="1"/>
</dbReference>
<evidence type="ECO:0000313" key="2">
    <source>
        <dbReference type="EMBL" id="SDO04052.1"/>
    </source>
</evidence>
<gene>
    <name evidence="2" type="ORF">SAMN04488053_10641</name>
</gene>
<dbReference type="Gene3D" id="3.30.460.10">
    <property type="entry name" value="Beta Polymerase, domain 2"/>
    <property type="match status" value="1"/>
</dbReference>
<dbReference type="InterPro" id="IPR043519">
    <property type="entry name" value="NT_sf"/>
</dbReference>
<dbReference type="Proteomes" id="UP000198778">
    <property type="component" value="Unassembled WGS sequence"/>
</dbReference>
<evidence type="ECO:0000313" key="3">
    <source>
        <dbReference type="Proteomes" id="UP000198778"/>
    </source>
</evidence>
<sequence>MFGLQKTDIEVIQRMLEQFNEIEKAFIFGSRAIGNFKKGSDIDIAVSGKNINENTLTKLFTLLNEESPLPYFFDLLHYEEISNSELKMHIDNFGVEIYNNKTSIV</sequence>
<protein>
    <submittedName>
        <fullName evidence="2">Predicted nucleotidyltransferase</fullName>
    </submittedName>
</protein>
<proteinExistence type="predicted"/>
<dbReference type="RefSeq" id="WP_090842951.1">
    <property type="nucleotide sequence ID" value="NZ_FNIL01000006.1"/>
</dbReference>
<name>A0A1H0GAZ0_9BACI</name>
<accession>A0A1H0GAZ0</accession>
<dbReference type="EMBL" id="FNIL01000006">
    <property type="protein sequence ID" value="SDO04052.1"/>
    <property type="molecule type" value="Genomic_DNA"/>
</dbReference>
<dbReference type="InterPro" id="IPR041633">
    <property type="entry name" value="Polbeta"/>
</dbReference>
<dbReference type="AlphaFoldDB" id="A0A1H0GAZ0"/>
<organism evidence="2 3">
    <name type="scientific">Alkalicoccus daliensis</name>
    <dbReference type="NCBI Taxonomy" id="745820"/>
    <lineage>
        <taxon>Bacteria</taxon>
        <taxon>Bacillati</taxon>
        <taxon>Bacillota</taxon>
        <taxon>Bacilli</taxon>
        <taxon>Bacillales</taxon>
        <taxon>Bacillaceae</taxon>
        <taxon>Alkalicoccus</taxon>
    </lineage>
</organism>
<evidence type="ECO:0000259" key="1">
    <source>
        <dbReference type="Pfam" id="PF18765"/>
    </source>
</evidence>
<feature type="domain" description="Polymerase beta nucleotidyltransferase" evidence="1">
    <location>
        <begin position="11"/>
        <end position="101"/>
    </location>
</feature>
<dbReference type="GO" id="GO:0016740">
    <property type="term" value="F:transferase activity"/>
    <property type="evidence" value="ECO:0007669"/>
    <property type="project" value="UniProtKB-KW"/>
</dbReference>
<dbReference type="STRING" id="745820.SAMN04488053_10641"/>
<dbReference type="SUPFAM" id="SSF81301">
    <property type="entry name" value="Nucleotidyltransferase"/>
    <property type="match status" value="1"/>
</dbReference>
<keyword evidence="3" id="KW-1185">Reference proteome</keyword>
<reference evidence="3" key="1">
    <citation type="submission" date="2016-10" db="EMBL/GenBank/DDBJ databases">
        <authorList>
            <person name="Varghese N."/>
            <person name="Submissions S."/>
        </authorList>
    </citation>
    <scope>NUCLEOTIDE SEQUENCE [LARGE SCALE GENOMIC DNA]</scope>
    <source>
        <strain evidence="3">CGMCC 1.10369</strain>
    </source>
</reference>